<evidence type="ECO:0000256" key="3">
    <source>
        <dbReference type="ARBA" id="ARBA00008169"/>
    </source>
</evidence>
<dbReference type="PANTHER" id="PTHR13273">
    <property type="entry name" value="ANAMORSIN"/>
    <property type="match status" value="1"/>
</dbReference>
<comment type="caution">
    <text evidence="14">The sequence shown here is derived from an EMBL/GenBank/DDBJ whole genome shotgun (WGS) entry which is preliminary data.</text>
</comment>
<dbReference type="SUPFAM" id="SSF53335">
    <property type="entry name" value="S-adenosyl-L-methionine-dependent methyltransferases"/>
    <property type="match status" value="1"/>
</dbReference>
<comment type="similarity">
    <text evidence="3">Belongs to the anamorsin family.</text>
</comment>
<dbReference type="GO" id="GO:0046872">
    <property type="term" value="F:metal ion binding"/>
    <property type="evidence" value="ECO:0007669"/>
    <property type="project" value="UniProtKB-KW"/>
</dbReference>
<sequence>MPRLPQLPGFGQSALLVSNSLASSQEERLAGVADDVKRNGGSLFLEHLDRLDASSAPSAAAAANAGSTPLPPSSSFREDGGVRAAPALLPREAYSHVYAGYLPPPAFPHSQRVLNRLADSLTPGGRLYLREPVISLPQEGRTADAAAAAADLLRSLGFRTSLETAAAVRVAGLVDVVAEGDAVAPDAGWDDARALESWAERGCSGDKAAADRALAAARTCRLQVRSFTAVKPGYVAGASVPLRLALKRPDGSSVDTGKDPARAAVAAAAAADRTAAWSAAVDEYEAGGGSGDELEDEDQLLDGDDLVKPSAAALQKPAGCETKRKACKNCSCGRAEMELAETLRAAVLPPSSVNATTTAAPAAVSLAEDDMVNVVIPASTMPKSAKITRCSGFDVFFPPRPPRPRFLQCSLGDAFRCATCPFLGMPAFNPGEEVSLAGNM</sequence>
<dbReference type="AlphaFoldDB" id="A0A8H7ZRH3"/>
<keyword evidence="10" id="KW-0496">Mitochondrion</keyword>
<dbReference type="Gene3D" id="3.40.50.150">
    <property type="entry name" value="Vaccinia Virus protein VP39"/>
    <property type="match status" value="1"/>
</dbReference>
<feature type="domain" description="Anamorsin C-terminal" evidence="12">
    <location>
        <begin position="321"/>
        <end position="375"/>
    </location>
</feature>
<evidence type="ECO:0000313" key="14">
    <source>
        <dbReference type="EMBL" id="KAG5458278.1"/>
    </source>
</evidence>
<gene>
    <name evidence="14" type="ORF">BJ554DRAFT_1527</name>
</gene>
<dbReference type="EMBL" id="JAEFCI010008740">
    <property type="protein sequence ID" value="KAG5458278.1"/>
    <property type="molecule type" value="Genomic_DNA"/>
</dbReference>
<dbReference type="InterPro" id="IPR029063">
    <property type="entry name" value="SAM-dependent_MTases_sf"/>
</dbReference>
<keyword evidence="15" id="KW-1185">Reference proteome</keyword>
<keyword evidence="9" id="KW-0411">Iron-sulfur</keyword>
<feature type="region of interest" description="Disordered" evidence="11">
    <location>
        <begin position="59"/>
        <end position="79"/>
    </location>
</feature>
<dbReference type="GO" id="GO:0005737">
    <property type="term" value="C:cytoplasm"/>
    <property type="evidence" value="ECO:0007669"/>
    <property type="project" value="UniProtKB-SubCell"/>
</dbReference>
<keyword evidence="5" id="KW-0963">Cytoplasm</keyword>
<dbReference type="Proteomes" id="UP000673691">
    <property type="component" value="Unassembled WGS sequence"/>
</dbReference>
<evidence type="ECO:0000256" key="1">
    <source>
        <dbReference type="ARBA" id="ARBA00001966"/>
    </source>
</evidence>
<evidence type="ECO:0000256" key="4">
    <source>
        <dbReference type="ARBA" id="ARBA00022485"/>
    </source>
</evidence>
<accession>A0A8H7ZRH3</accession>
<evidence type="ECO:0000256" key="2">
    <source>
        <dbReference type="ARBA" id="ARBA00004496"/>
    </source>
</evidence>
<evidence type="ECO:0000256" key="10">
    <source>
        <dbReference type="ARBA" id="ARBA00023128"/>
    </source>
</evidence>
<comment type="cofactor">
    <cofactor evidence="1">
        <name>[4Fe-4S] cluster</name>
        <dbReference type="ChEBI" id="CHEBI:49883"/>
    </cofactor>
</comment>
<evidence type="ECO:0000259" key="13">
    <source>
        <dbReference type="Pfam" id="PF20922"/>
    </source>
</evidence>
<keyword evidence="7" id="KW-0479">Metal-binding</keyword>
<dbReference type="InterPro" id="IPR046408">
    <property type="entry name" value="CIAPIN1"/>
</dbReference>
<evidence type="ECO:0000256" key="9">
    <source>
        <dbReference type="ARBA" id="ARBA00023014"/>
    </source>
</evidence>
<evidence type="ECO:0000313" key="15">
    <source>
        <dbReference type="Proteomes" id="UP000673691"/>
    </source>
</evidence>
<dbReference type="OrthoDB" id="311633at2759"/>
<organism evidence="14 15">
    <name type="scientific">Olpidium bornovanus</name>
    <dbReference type="NCBI Taxonomy" id="278681"/>
    <lineage>
        <taxon>Eukaryota</taxon>
        <taxon>Fungi</taxon>
        <taxon>Fungi incertae sedis</taxon>
        <taxon>Olpidiomycota</taxon>
        <taxon>Olpidiomycotina</taxon>
        <taxon>Olpidiomycetes</taxon>
        <taxon>Olpidiales</taxon>
        <taxon>Olpidiaceae</taxon>
        <taxon>Olpidium</taxon>
    </lineage>
</organism>
<proteinExistence type="inferred from homology"/>
<name>A0A8H7ZRH3_9FUNG</name>
<evidence type="ECO:0000256" key="6">
    <source>
        <dbReference type="ARBA" id="ARBA00022714"/>
    </source>
</evidence>
<comment type="subcellular location">
    <subcellularLocation>
        <location evidence="2">Cytoplasm</location>
    </subcellularLocation>
</comment>
<keyword evidence="4" id="KW-0004">4Fe-4S</keyword>
<evidence type="ECO:0000256" key="11">
    <source>
        <dbReference type="SAM" id="MobiDB-lite"/>
    </source>
</evidence>
<dbReference type="Pfam" id="PF20922">
    <property type="entry name" value="Anamorsin_N"/>
    <property type="match status" value="1"/>
</dbReference>
<evidence type="ECO:0008006" key="16">
    <source>
        <dbReference type="Google" id="ProtNLM"/>
    </source>
</evidence>
<evidence type="ECO:0000256" key="7">
    <source>
        <dbReference type="ARBA" id="ARBA00022723"/>
    </source>
</evidence>
<dbReference type="GO" id="GO:0051539">
    <property type="term" value="F:4 iron, 4 sulfur cluster binding"/>
    <property type="evidence" value="ECO:0007669"/>
    <property type="project" value="UniProtKB-KW"/>
</dbReference>
<keyword evidence="6" id="KW-0001">2Fe-2S</keyword>
<dbReference type="InterPro" id="IPR049011">
    <property type="entry name" value="Anamorsin_N_metazoan"/>
</dbReference>
<evidence type="ECO:0000256" key="5">
    <source>
        <dbReference type="ARBA" id="ARBA00022490"/>
    </source>
</evidence>
<dbReference type="GO" id="GO:0051537">
    <property type="term" value="F:2 iron, 2 sulfur cluster binding"/>
    <property type="evidence" value="ECO:0007669"/>
    <property type="project" value="UniProtKB-KW"/>
</dbReference>
<dbReference type="HAMAP" id="MF_03115">
    <property type="entry name" value="Anamorsin"/>
    <property type="match status" value="1"/>
</dbReference>
<evidence type="ECO:0000256" key="8">
    <source>
        <dbReference type="ARBA" id="ARBA00023004"/>
    </source>
</evidence>
<feature type="domain" description="Anamorsin N-terminal" evidence="13">
    <location>
        <begin position="91"/>
        <end position="178"/>
    </location>
</feature>
<dbReference type="GO" id="GO:0016226">
    <property type="term" value="P:iron-sulfur cluster assembly"/>
    <property type="evidence" value="ECO:0007669"/>
    <property type="project" value="InterPro"/>
</dbReference>
<dbReference type="Pfam" id="PF05093">
    <property type="entry name" value="CIAPIN1"/>
    <property type="match status" value="2"/>
</dbReference>
<protein>
    <recommendedName>
        <fullName evidence="16">Anamorsin homolog</fullName>
    </recommendedName>
</protein>
<evidence type="ECO:0000259" key="12">
    <source>
        <dbReference type="Pfam" id="PF05093"/>
    </source>
</evidence>
<dbReference type="PANTHER" id="PTHR13273:SF14">
    <property type="entry name" value="ANAMORSIN"/>
    <property type="match status" value="1"/>
</dbReference>
<keyword evidence="8" id="KW-0408">Iron</keyword>
<dbReference type="InterPro" id="IPR007785">
    <property type="entry name" value="Anamorsin"/>
</dbReference>
<feature type="domain" description="Anamorsin C-terminal" evidence="12">
    <location>
        <begin position="408"/>
        <end position="436"/>
    </location>
</feature>
<reference evidence="14 15" key="1">
    <citation type="journal article" name="Sci. Rep.">
        <title>Genome-scale phylogenetic analyses confirm Olpidium as the closest living zoosporic fungus to the non-flagellated, terrestrial fungi.</title>
        <authorList>
            <person name="Chang Y."/>
            <person name="Rochon D."/>
            <person name="Sekimoto S."/>
            <person name="Wang Y."/>
            <person name="Chovatia M."/>
            <person name="Sandor L."/>
            <person name="Salamov A."/>
            <person name="Grigoriev I.V."/>
            <person name="Stajich J.E."/>
            <person name="Spatafora J.W."/>
        </authorList>
    </citation>
    <scope>NUCLEOTIDE SEQUENCE [LARGE SCALE GENOMIC DNA]</scope>
    <source>
        <strain evidence="14">S191</strain>
    </source>
</reference>
<feature type="non-terminal residue" evidence="14">
    <location>
        <position position="440"/>
    </location>
</feature>